<dbReference type="Gene3D" id="1.10.530.10">
    <property type="match status" value="1"/>
</dbReference>
<dbReference type="Proteomes" id="UP000242972">
    <property type="component" value="Unassembled WGS sequence"/>
</dbReference>
<dbReference type="EMBL" id="PXYW01000017">
    <property type="protein sequence ID" value="PSR33659.1"/>
    <property type="molecule type" value="Genomic_DNA"/>
</dbReference>
<sequence>MEPYLLWALETLLLDWETPAVATGFSDMLATSVPATTSFNPPTNSDNASVTQSIATAAQNTGLSANLLRAVATVESDLNPNAISSAGAIGVMQLMPQTAASLGVNPDNVQQNIEGGAEYLQSLLTTFHGNLPLALAAYNAGPGAVEQYGGIPPFTQTQQYVQKVLAVYQQLNATPPTL</sequence>
<dbReference type="PROSITE" id="PS00922">
    <property type="entry name" value="TRANSGLYCOSYLASE"/>
    <property type="match status" value="1"/>
</dbReference>
<dbReference type="GO" id="GO:0008933">
    <property type="term" value="F:peptidoglycan lytic transglycosylase activity"/>
    <property type="evidence" value="ECO:0007669"/>
    <property type="project" value="InterPro"/>
</dbReference>
<dbReference type="GO" id="GO:0000270">
    <property type="term" value="P:peptidoglycan metabolic process"/>
    <property type="evidence" value="ECO:0007669"/>
    <property type="project" value="InterPro"/>
</dbReference>
<dbReference type="GO" id="GO:0016020">
    <property type="term" value="C:membrane"/>
    <property type="evidence" value="ECO:0007669"/>
    <property type="project" value="InterPro"/>
</dbReference>
<dbReference type="SUPFAM" id="SSF53955">
    <property type="entry name" value="Lysozyme-like"/>
    <property type="match status" value="1"/>
</dbReference>
<evidence type="ECO:0000256" key="1">
    <source>
        <dbReference type="ARBA" id="ARBA00007734"/>
    </source>
</evidence>
<evidence type="ECO:0000259" key="2">
    <source>
        <dbReference type="Pfam" id="PF01464"/>
    </source>
</evidence>
<proteinExistence type="inferred from homology"/>
<feature type="domain" description="Transglycosylase SLT" evidence="2">
    <location>
        <begin position="54"/>
        <end position="154"/>
    </location>
</feature>
<dbReference type="InterPro" id="IPR023346">
    <property type="entry name" value="Lysozyme-like_dom_sf"/>
</dbReference>
<evidence type="ECO:0000313" key="4">
    <source>
        <dbReference type="Proteomes" id="UP000242972"/>
    </source>
</evidence>
<accession>A0A2T2XGN9</accession>
<dbReference type="AlphaFoldDB" id="A0A2T2XGN9"/>
<comment type="caution">
    <text evidence="3">The sequence shown here is derived from an EMBL/GenBank/DDBJ whole genome shotgun (WGS) entry which is preliminary data.</text>
</comment>
<dbReference type="InterPro" id="IPR008258">
    <property type="entry name" value="Transglycosylase_SLT_dom_1"/>
</dbReference>
<dbReference type="PANTHER" id="PTHR37423:SF2">
    <property type="entry name" value="MEMBRANE-BOUND LYTIC MUREIN TRANSGLYCOSYLASE C"/>
    <property type="match status" value="1"/>
</dbReference>
<dbReference type="InterPro" id="IPR000189">
    <property type="entry name" value="Transglyc_AS"/>
</dbReference>
<dbReference type="Pfam" id="PF01464">
    <property type="entry name" value="SLT"/>
    <property type="match status" value="1"/>
</dbReference>
<dbReference type="PANTHER" id="PTHR37423">
    <property type="entry name" value="SOLUBLE LYTIC MUREIN TRANSGLYCOSYLASE-RELATED"/>
    <property type="match status" value="1"/>
</dbReference>
<gene>
    <name evidence="3" type="ORF">C7B46_08610</name>
</gene>
<protein>
    <submittedName>
        <fullName evidence="3">Lytic transglycosylase domain-containing protein</fullName>
    </submittedName>
</protein>
<evidence type="ECO:0000313" key="3">
    <source>
        <dbReference type="EMBL" id="PSR33659.1"/>
    </source>
</evidence>
<name>A0A2T2XGN9_9FIRM</name>
<reference evidence="3 4" key="1">
    <citation type="journal article" date="2014" name="BMC Genomics">
        <title>Comparison of environmental and isolate Sulfobacillus genomes reveals diverse carbon, sulfur, nitrogen, and hydrogen metabolisms.</title>
        <authorList>
            <person name="Justice N.B."/>
            <person name="Norman A."/>
            <person name="Brown C.T."/>
            <person name="Singh A."/>
            <person name="Thomas B.C."/>
            <person name="Banfield J.F."/>
        </authorList>
    </citation>
    <scope>NUCLEOTIDE SEQUENCE [LARGE SCALE GENOMIC DNA]</scope>
    <source>
        <strain evidence="3">AMDSBA4</strain>
    </source>
</reference>
<comment type="similarity">
    <text evidence="1">Belongs to the transglycosylase Slt family.</text>
</comment>
<dbReference type="CDD" id="cd00254">
    <property type="entry name" value="LT-like"/>
    <property type="match status" value="1"/>
</dbReference>
<organism evidence="3 4">
    <name type="scientific">Sulfobacillus benefaciens</name>
    <dbReference type="NCBI Taxonomy" id="453960"/>
    <lineage>
        <taxon>Bacteria</taxon>
        <taxon>Bacillati</taxon>
        <taxon>Bacillota</taxon>
        <taxon>Clostridia</taxon>
        <taxon>Eubacteriales</taxon>
        <taxon>Clostridiales Family XVII. Incertae Sedis</taxon>
        <taxon>Sulfobacillus</taxon>
    </lineage>
</organism>